<keyword evidence="2" id="KW-1185">Reference proteome</keyword>
<name>A0A3S0Y1L1_CHLFR</name>
<protein>
    <recommendedName>
        <fullName evidence="3">DUF4105 domain-containing protein</fullName>
    </recommendedName>
</protein>
<dbReference type="AlphaFoldDB" id="A0A3S0Y1L1"/>
<dbReference type="EMBL" id="RSCJ01000002">
    <property type="protein sequence ID" value="RUR86079.1"/>
    <property type="molecule type" value="Genomic_DNA"/>
</dbReference>
<evidence type="ECO:0008006" key="3">
    <source>
        <dbReference type="Google" id="ProtNLM"/>
    </source>
</evidence>
<evidence type="ECO:0000313" key="1">
    <source>
        <dbReference type="EMBL" id="RUR86079.1"/>
    </source>
</evidence>
<comment type="caution">
    <text evidence="1">The sequence shown here is derived from an EMBL/GenBank/DDBJ whole genome shotgun (WGS) entry which is preliminary data.</text>
</comment>
<dbReference type="Proteomes" id="UP000268857">
    <property type="component" value="Unassembled WGS sequence"/>
</dbReference>
<reference evidence="1 2" key="1">
    <citation type="journal article" date="2019" name="Genome Biol. Evol.">
        <title>Day and night: Metabolic profiles and evolutionary relationships of six axenic non-marine cyanobacteria.</title>
        <authorList>
            <person name="Will S.E."/>
            <person name="Henke P."/>
            <person name="Boedeker C."/>
            <person name="Huang S."/>
            <person name="Brinkmann H."/>
            <person name="Rohde M."/>
            <person name="Jarek M."/>
            <person name="Friedl T."/>
            <person name="Seufert S."/>
            <person name="Schumacher M."/>
            <person name="Overmann J."/>
            <person name="Neumann-Schaal M."/>
            <person name="Petersen J."/>
        </authorList>
    </citation>
    <scope>NUCLEOTIDE SEQUENCE [LARGE SCALE GENOMIC DNA]</scope>
    <source>
        <strain evidence="1 2">PCC 6912</strain>
    </source>
</reference>
<evidence type="ECO:0000313" key="2">
    <source>
        <dbReference type="Proteomes" id="UP000268857"/>
    </source>
</evidence>
<organism evidence="1 2">
    <name type="scientific">Chlorogloeopsis fritschii PCC 6912</name>
    <dbReference type="NCBI Taxonomy" id="211165"/>
    <lineage>
        <taxon>Bacteria</taxon>
        <taxon>Bacillati</taxon>
        <taxon>Cyanobacteriota</taxon>
        <taxon>Cyanophyceae</taxon>
        <taxon>Nostocales</taxon>
        <taxon>Chlorogloeopsidaceae</taxon>
        <taxon>Chlorogloeopsis</taxon>
    </lineage>
</organism>
<sequence>MRQVLTKVLTLVGIVVFQEVLMISNSRAETLKLTPESLDWERLTFAHNEDERCKKSDDPFVVPAYIFSTPDSKTISSPALKIIGSYTTAPQEHKQCVDQSQYRPVLSLTNREKLQYGFEDRGDEQIFVANVRHVRAGNHSHTWYVASIPIKSVTNMTFQVAMRQEPVLGVRGMHSQIRIAFDEPVILKQQFPVDTKEEIRVNELIFSFQGVTKSGVQLDLTRGVDGSSLLAGGIYTANAKLYDAFVNNSTKSMRQFLLNLPRDRMIAYIKKFITKSNYQRLSHRFSLFGSNCNSNQYYILDKVMNKFYTTAQKENRSKVVFWDPDQAQKGLKVRGLLVKEITPHEREAGARVFLATFGISGANFASLRARETIN</sequence>
<dbReference type="RefSeq" id="WP_016873950.1">
    <property type="nucleotide sequence ID" value="NZ_AJLN01000049.1"/>
</dbReference>
<proteinExistence type="predicted"/>
<gene>
    <name evidence="1" type="ORF">PCC6912_09040</name>
</gene>
<accession>A0A3S0Y1L1</accession>